<feature type="transmembrane region" description="Helical" evidence="8">
    <location>
        <begin position="187"/>
        <end position="208"/>
    </location>
</feature>
<feature type="transmembrane region" description="Helical" evidence="8">
    <location>
        <begin position="220"/>
        <end position="243"/>
    </location>
</feature>
<feature type="transmembrane region" description="Helical" evidence="8">
    <location>
        <begin position="310"/>
        <end position="332"/>
    </location>
</feature>
<keyword evidence="5 8" id="KW-0812">Transmembrane</keyword>
<keyword evidence="10" id="KW-1185">Reference proteome</keyword>
<evidence type="ECO:0000256" key="3">
    <source>
        <dbReference type="ARBA" id="ARBA00022448"/>
    </source>
</evidence>
<comment type="subcellular location">
    <subcellularLocation>
        <location evidence="1">Membrane</location>
        <topology evidence="1">Multi-pass membrane protein</topology>
    </subcellularLocation>
</comment>
<dbReference type="RefSeq" id="WP_186907337.1">
    <property type="nucleotide sequence ID" value="NZ_JACOPP010000007.1"/>
</dbReference>
<dbReference type="Pfam" id="PF03845">
    <property type="entry name" value="Spore_permease"/>
    <property type="match status" value="1"/>
</dbReference>
<dbReference type="GO" id="GO:0009847">
    <property type="term" value="P:spore germination"/>
    <property type="evidence" value="ECO:0007669"/>
    <property type="project" value="InterPro"/>
</dbReference>
<gene>
    <name evidence="9" type="ORF">H8S57_06825</name>
</gene>
<feature type="transmembrane region" description="Helical" evidence="8">
    <location>
        <begin position="338"/>
        <end position="357"/>
    </location>
</feature>
<keyword evidence="4" id="KW-0309">Germination</keyword>
<dbReference type="InterPro" id="IPR004761">
    <property type="entry name" value="Spore_GerAB"/>
</dbReference>
<dbReference type="PANTHER" id="PTHR34975:SF2">
    <property type="entry name" value="SPORE GERMINATION PROTEIN A2"/>
    <property type="match status" value="1"/>
</dbReference>
<feature type="transmembrane region" description="Helical" evidence="8">
    <location>
        <begin position="272"/>
        <end position="298"/>
    </location>
</feature>
<keyword evidence="3" id="KW-0813">Transport</keyword>
<proteinExistence type="inferred from homology"/>
<dbReference type="EMBL" id="JACOPP010000007">
    <property type="protein sequence ID" value="MBC5733438.1"/>
    <property type="molecule type" value="Genomic_DNA"/>
</dbReference>
<evidence type="ECO:0000313" key="10">
    <source>
        <dbReference type="Proteomes" id="UP000661435"/>
    </source>
</evidence>
<dbReference type="AlphaFoldDB" id="A0A8J6J450"/>
<dbReference type="GO" id="GO:0016020">
    <property type="term" value="C:membrane"/>
    <property type="evidence" value="ECO:0007669"/>
    <property type="project" value="UniProtKB-SubCell"/>
</dbReference>
<evidence type="ECO:0000256" key="7">
    <source>
        <dbReference type="ARBA" id="ARBA00023136"/>
    </source>
</evidence>
<dbReference type="Gene3D" id="1.20.1740.10">
    <property type="entry name" value="Amino acid/polyamine transporter I"/>
    <property type="match status" value="1"/>
</dbReference>
<name>A0A8J6J450_9FIRM</name>
<comment type="caution">
    <text evidence="9">The sequence shown here is derived from an EMBL/GenBank/DDBJ whole genome shotgun (WGS) entry which is preliminary data.</text>
</comment>
<evidence type="ECO:0000256" key="8">
    <source>
        <dbReference type="SAM" id="Phobius"/>
    </source>
</evidence>
<evidence type="ECO:0000256" key="1">
    <source>
        <dbReference type="ARBA" id="ARBA00004141"/>
    </source>
</evidence>
<reference evidence="9" key="1">
    <citation type="submission" date="2020-08" db="EMBL/GenBank/DDBJ databases">
        <title>Genome public.</title>
        <authorList>
            <person name="Liu C."/>
            <person name="Sun Q."/>
        </authorList>
    </citation>
    <scope>NUCLEOTIDE SEQUENCE</scope>
    <source>
        <strain evidence="9">NSJ-51</strain>
    </source>
</reference>
<comment type="similarity">
    <text evidence="2">Belongs to the amino acid-polyamine-organocation (APC) superfamily. Spore germination protein (SGP) (TC 2.A.3.9) family.</text>
</comment>
<sequence length="362" mass="39238">MPEGKIALRQLLCLLFAALLSPTVRVLPGRTAAAAGAAGWLCTLTALPVLLGLCWVLFALFRTAGPEDGLAQIFQRALGRLPGKALALLYLLWGLCLLCVNARLFALRLLSTSYRNAPLKLFLVVLLAVALWLARKKLPALVRAGEIFYLALSLCLGVVLFLGLFRVEPQNVLPVWVQDVPEVLRGTLPALSVVGYVIFGAFLGGGVARKEGNRRRAMRWAAVFCLVLTLLQWVCLGAFGPGLTQRMDTPFFMMVKGVGVEGAFGRVESVVIALWVLADLALLTLLLCSCCCMAQAVFGFQRRESAALPLILLTLAGALFLFPDAFTLYEWIEGWGEAGGLVFGFLLPALVLPVALLRRKRA</sequence>
<dbReference type="PANTHER" id="PTHR34975">
    <property type="entry name" value="SPORE GERMINATION PROTEIN A2"/>
    <property type="match status" value="1"/>
</dbReference>
<evidence type="ECO:0000256" key="6">
    <source>
        <dbReference type="ARBA" id="ARBA00022989"/>
    </source>
</evidence>
<evidence type="ECO:0000256" key="2">
    <source>
        <dbReference type="ARBA" id="ARBA00007998"/>
    </source>
</evidence>
<feature type="transmembrane region" description="Helical" evidence="8">
    <location>
        <begin position="147"/>
        <end position="167"/>
    </location>
</feature>
<feature type="transmembrane region" description="Helical" evidence="8">
    <location>
        <begin position="117"/>
        <end position="135"/>
    </location>
</feature>
<feature type="transmembrane region" description="Helical" evidence="8">
    <location>
        <begin position="85"/>
        <end position="105"/>
    </location>
</feature>
<protein>
    <submittedName>
        <fullName evidence="9">GerAB/ArcD/ProY family transporter</fullName>
    </submittedName>
</protein>
<accession>A0A8J6J450</accession>
<keyword evidence="6 8" id="KW-1133">Transmembrane helix</keyword>
<dbReference type="Proteomes" id="UP000661435">
    <property type="component" value="Unassembled WGS sequence"/>
</dbReference>
<feature type="transmembrane region" description="Helical" evidence="8">
    <location>
        <begin position="43"/>
        <end position="64"/>
    </location>
</feature>
<organism evidence="9 10">
    <name type="scientific">Lawsonibacter hominis</name>
    <dbReference type="NCBI Taxonomy" id="2763053"/>
    <lineage>
        <taxon>Bacteria</taxon>
        <taxon>Bacillati</taxon>
        <taxon>Bacillota</taxon>
        <taxon>Clostridia</taxon>
        <taxon>Eubacteriales</taxon>
        <taxon>Oscillospiraceae</taxon>
        <taxon>Lawsonibacter</taxon>
    </lineage>
</organism>
<evidence type="ECO:0000256" key="5">
    <source>
        <dbReference type="ARBA" id="ARBA00022692"/>
    </source>
</evidence>
<evidence type="ECO:0000256" key="4">
    <source>
        <dbReference type="ARBA" id="ARBA00022544"/>
    </source>
</evidence>
<evidence type="ECO:0000313" key="9">
    <source>
        <dbReference type="EMBL" id="MBC5733438.1"/>
    </source>
</evidence>
<keyword evidence="7 8" id="KW-0472">Membrane</keyword>